<accession>A0ABR3SUG6</accession>
<feature type="region of interest" description="Disordered" evidence="1">
    <location>
        <begin position="671"/>
        <end position="691"/>
    </location>
</feature>
<comment type="caution">
    <text evidence="2">The sequence shown here is derived from an EMBL/GenBank/DDBJ whole genome shotgun (WGS) entry which is preliminary data.</text>
</comment>
<evidence type="ECO:0000256" key="1">
    <source>
        <dbReference type="SAM" id="MobiDB-lite"/>
    </source>
</evidence>
<feature type="compositionally biased region" description="Basic and acidic residues" evidence="1">
    <location>
        <begin position="676"/>
        <end position="691"/>
    </location>
</feature>
<dbReference type="SUPFAM" id="SSF57997">
    <property type="entry name" value="Tropomyosin"/>
    <property type="match status" value="1"/>
</dbReference>
<dbReference type="PANTHER" id="PTHR23159:SF31">
    <property type="entry name" value="CENTROSOME-ASSOCIATED PROTEIN CEP250 ISOFORM X1"/>
    <property type="match status" value="1"/>
</dbReference>
<protein>
    <submittedName>
        <fullName evidence="2">Uncharacterized protein</fullName>
    </submittedName>
</protein>
<dbReference type="InterPro" id="IPR022198">
    <property type="entry name" value="DUF3723"/>
</dbReference>
<feature type="compositionally biased region" description="Basic and acidic residues" evidence="1">
    <location>
        <begin position="807"/>
        <end position="851"/>
    </location>
</feature>
<gene>
    <name evidence="2" type="ORF">SLS56_005169</name>
</gene>
<name>A0ABR3SUG6_9PEZI</name>
<feature type="region of interest" description="Disordered" evidence="1">
    <location>
        <begin position="1129"/>
        <end position="1190"/>
    </location>
</feature>
<dbReference type="Proteomes" id="UP001521116">
    <property type="component" value="Unassembled WGS sequence"/>
</dbReference>
<feature type="region of interest" description="Disordered" evidence="1">
    <location>
        <begin position="1081"/>
        <end position="1102"/>
    </location>
</feature>
<evidence type="ECO:0000313" key="2">
    <source>
        <dbReference type="EMBL" id="KAL1629899.1"/>
    </source>
</evidence>
<feature type="compositionally biased region" description="Polar residues" evidence="1">
    <location>
        <begin position="1143"/>
        <end position="1170"/>
    </location>
</feature>
<dbReference type="Gene3D" id="1.10.287.1490">
    <property type="match status" value="1"/>
</dbReference>
<reference evidence="2 3" key="1">
    <citation type="submission" date="2024-02" db="EMBL/GenBank/DDBJ databases">
        <title>De novo assembly and annotation of 12 fungi associated with fruit tree decline syndrome in Ontario, Canada.</title>
        <authorList>
            <person name="Sulman M."/>
            <person name="Ellouze W."/>
            <person name="Ilyukhin E."/>
        </authorList>
    </citation>
    <scope>NUCLEOTIDE SEQUENCE [LARGE SCALE GENOMIC DNA]</scope>
    <source>
        <strain evidence="2 3">M1-105</strain>
    </source>
</reference>
<organism evidence="2 3">
    <name type="scientific">Neofusicoccum ribis</name>
    <dbReference type="NCBI Taxonomy" id="45134"/>
    <lineage>
        <taxon>Eukaryota</taxon>
        <taxon>Fungi</taxon>
        <taxon>Dikarya</taxon>
        <taxon>Ascomycota</taxon>
        <taxon>Pezizomycotina</taxon>
        <taxon>Dothideomycetes</taxon>
        <taxon>Dothideomycetes incertae sedis</taxon>
        <taxon>Botryosphaeriales</taxon>
        <taxon>Botryosphaeriaceae</taxon>
        <taxon>Neofusicoccum</taxon>
    </lineage>
</organism>
<dbReference type="PANTHER" id="PTHR23159">
    <property type="entry name" value="CENTROSOMAL PROTEIN 2"/>
    <property type="match status" value="1"/>
</dbReference>
<dbReference type="Gene3D" id="1.20.120.330">
    <property type="entry name" value="Nucleotidyltransferases domain 2"/>
    <property type="match status" value="1"/>
</dbReference>
<feature type="compositionally biased region" description="Basic and acidic residues" evidence="1">
    <location>
        <begin position="727"/>
        <end position="785"/>
    </location>
</feature>
<evidence type="ECO:0000313" key="3">
    <source>
        <dbReference type="Proteomes" id="UP001521116"/>
    </source>
</evidence>
<feature type="compositionally biased region" description="Basic and acidic residues" evidence="1">
    <location>
        <begin position="1088"/>
        <end position="1100"/>
    </location>
</feature>
<sequence length="1190" mass="135411">MGDAAEPRDSRLAHAFLKGVAKVPIDALKFDHDLFVQHHRPVSEKIVERLRGIFRREGCLRDDTGNWIDALVDAPHLEYILSKNGLREADLRSDAGRFPLLELNRVDCLQGVHRVLAASKLLNPNDRWWTVRLYSKGAHIVPEMRVPADGEVDLPKDACIKIIEGSSNEQPRSDGEIFRKIRLYHRKNDHGSEQKWWARLTATKQKDLRQLLRNSALTHAFDSLIDMPGLWYPVKLGTLHRLLTLRCDEELLNYLSHISRVWKNILEASNVPPEVVDRDTVEKLELLAPSASSRDRESIERMVASGHVFGEVTDQTARTTLLSHIISIPGLIPSLRSFFENLKYLEPCSNILKKMIPPRERRTIFQSLSGSYFAPNEQIVEHAEHRRRRRSKRGYEKDIWLSYVQLWAFCMRHFPAMTQLSPRKELGKDKPSSYSNTSLWHYLGSLAASLGFKTEQALNFQSQDPHEALAEQLLRSAHPESTPDTRLVEGVASILKQSETTSGSAGAPRLTREDCLSVERRCGRPFEDDFAEDKDFLFIPFIYECEPSSGRDVTPFFVKRDMFHSFFGNKYEQDADEGTDTDDDNDDFQSIAECTSPARPHADETATERIQELDQALRRERQQADQWQSKSTRLEAEINGLQRELEQQETNARELEGKIEELQRELHALKSTSRAADLEGEKSRQEASRVRGDMAMLQERITSAVQELKDAQNLLGEKRTELEQARTELSKKEGELKDARNELDKKEEGLSDARTELDKKERELEDARAELREKGEKIDKLHKANESLAESLDSRTAFHPQHPADGGLERDLEDAERKLSRLRNELENSQKEAAEAEKDAQQCRREVEEAQGKVSEQQKAIDDALGKTARLDGVLQATKMRAQVLQEELEKARGENDVLKRDLRAAKEEIDKCKTDLERANSTVAGQKRRLDEANDVISRKDEATAERDKRMENLNHEVQALKELLGDRTDATKEMDPVDRAISKLFAMSQNPVGPRFMNADQIIICPGSGLLPIQIPTKGGEARIEQVLSIIKEVENKFELDVHMKTVPRANWETQYIKSVLSRHQFCFFRLKRSPSEVEEYLEPLSRGEGRQTRRNGEPRLGLVQGGYCVEIVPGVRAEIVGVKGKRRRLRGASARREEQSTATSSTNEQTTASSSTKDAQADTNMGNTDDKDADINMVDADDPDEEL</sequence>
<dbReference type="EMBL" id="JAJVDC020000050">
    <property type="protein sequence ID" value="KAL1629899.1"/>
    <property type="molecule type" value="Genomic_DNA"/>
</dbReference>
<keyword evidence="3" id="KW-1185">Reference proteome</keyword>
<feature type="region of interest" description="Disordered" evidence="1">
    <location>
        <begin position="727"/>
        <end position="858"/>
    </location>
</feature>
<dbReference type="Pfam" id="PF12520">
    <property type="entry name" value="DUF3723"/>
    <property type="match status" value="1"/>
</dbReference>
<proteinExistence type="predicted"/>